<dbReference type="Gene3D" id="3.40.50.11780">
    <property type="match status" value="2"/>
</dbReference>
<sequence length="579" mass="65018">MALDYFAPGVYVEEVDRGSRPLEGISMNVAGFVGFTEDVRGDAELFKPIMITNWEQYKQYFAKLDSDGFTDFGAYLPFAVQGWFLNGGGRCWITSIGTKLPGSPEPEAKDIATQVLTSGGKPALAFNLKTQVLALPGSDTEDSNPINPNRIQIIITDGKPREIENPETEYKPPVDSGQYFTLIIKEGDEILEKFENLLNYQTPESSPESQSGTYVITALQDNPYVVVNDICTPGIGSPLSRRPKNGQYEVIGGAYITRPGDEIRDLQGQKGDRAGVQGNFEIDEVAIIACPDLMLLYQRNLIDLEQVHGVMETMISNCENSFPGPAFRMVVLDPPPVKPGKNNNRAVAPDQQKPQDVAEWLKQFNRRSMFGALYYPWIKVANPRDKGKPILVPPCGHMMGIWSRTDEARGIFKAPANETPRGVLGIAYDTNMREQQLLNPEGINCIRNFSNFSRGYKVWGARTLVEKDNIQWRYISVRRLVSYIEKTIENGTQWVVFEPNDMDLWERVKRTVSTFLERLWREGALFGATPAEAFYVKCDGDINTPDTMMMGRLYVEVGVSPVRPAEFVIFRVSQWSPTE</sequence>
<dbReference type="EMBL" id="LJOY01000014">
    <property type="protein sequence ID" value="OBQ26194.1"/>
    <property type="molecule type" value="Genomic_DNA"/>
</dbReference>
<protein>
    <submittedName>
        <fullName evidence="4">Phage tail protein</fullName>
    </submittedName>
</protein>
<feature type="domain" description="Tail sheath protein subtilisin-like" evidence="2">
    <location>
        <begin position="358"/>
        <end position="464"/>
    </location>
</feature>
<dbReference type="STRING" id="1803587.GCA_001593825_01099"/>
<evidence type="ECO:0000259" key="2">
    <source>
        <dbReference type="Pfam" id="PF04984"/>
    </source>
</evidence>
<comment type="caution">
    <text evidence="4">The sequence shown here is derived from an EMBL/GenBank/DDBJ whole genome shotgun (WGS) entry which is preliminary data.</text>
</comment>
<dbReference type="InterPro" id="IPR035089">
    <property type="entry name" value="Phage_sheath_subtilisin"/>
</dbReference>
<organism evidence="4 5">
    <name type="scientific">Aphanizomenon flos-aquae LD13</name>
    <dbReference type="NCBI Taxonomy" id="1710894"/>
    <lineage>
        <taxon>Bacteria</taxon>
        <taxon>Bacillati</taxon>
        <taxon>Cyanobacteriota</taxon>
        <taxon>Cyanophyceae</taxon>
        <taxon>Nostocales</taxon>
        <taxon>Aphanizomenonaceae</taxon>
        <taxon>Aphanizomenon</taxon>
    </lineage>
</organism>
<dbReference type="PANTHER" id="PTHR35861:SF1">
    <property type="entry name" value="PHAGE TAIL SHEATH PROTEIN"/>
    <property type="match status" value="1"/>
</dbReference>
<evidence type="ECO:0000259" key="3">
    <source>
        <dbReference type="Pfam" id="PF17482"/>
    </source>
</evidence>
<dbReference type="PATRIC" id="fig|1710894.3.peg.2670"/>
<dbReference type="InterPro" id="IPR052042">
    <property type="entry name" value="Tail_sheath_structural"/>
</dbReference>
<evidence type="ECO:0000313" key="4">
    <source>
        <dbReference type="EMBL" id="OBQ26194.1"/>
    </source>
</evidence>
<evidence type="ECO:0000313" key="5">
    <source>
        <dbReference type="Proteomes" id="UP000092382"/>
    </source>
</evidence>
<dbReference type="InterPro" id="IPR020287">
    <property type="entry name" value="Tail_sheath_C"/>
</dbReference>
<name>A0A1B7VYX6_APHFL</name>
<dbReference type="AlphaFoldDB" id="A0A1B7VYX6"/>
<reference evidence="4 5" key="1">
    <citation type="submission" date="2015-09" db="EMBL/GenBank/DDBJ databases">
        <title>Whole genome shotgun sequence assembly of Aphanizomenon flos-aquae UKL13.</title>
        <authorList>
            <person name="Driscoll C."/>
        </authorList>
    </citation>
    <scope>NUCLEOTIDE SEQUENCE [LARGE SCALE GENOMIC DNA]</scope>
    <source>
        <strain evidence="4">MDT13</strain>
    </source>
</reference>
<evidence type="ECO:0000256" key="1">
    <source>
        <dbReference type="ARBA" id="ARBA00008005"/>
    </source>
</evidence>
<comment type="similarity">
    <text evidence="1">Belongs to the myoviridae tail sheath protein family.</text>
</comment>
<dbReference type="PANTHER" id="PTHR35861">
    <property type="match status" value="1"/>
</dbReference>
<proteinExistence type="inferred from homology"/>
<dbReference type="Proteomes" id="UP000092382">
    <property type="component" value="Unassembled WGS sequence"/>
</dbReference>
<dbReference type="Pfam" id="PF17482">
    <property type="entry name" value="Phage_sheath_1C"/>
    <property type="match status" value="1"/>
</dbReference>
<accession>A0A1B7VYX6</accession>
<feature type="domain" description="Tail sheath protein C-terminal" evidence="3">
    <location>
        <begin position="469"/>
        <end position="573"/>
    </location>
</feature>
<gene>
    <name evidence="4" type="ORF">AN481_06125</name>
</gene>
<dbReference type="Pfam" id="PF04984">
    <property type="entry name" value="Phage_sheath_1"/>
    <property type="match status" value="1"/>
</dbReference>